<protein>
    <submittedName>
        <fullName evidence="1">Uncharacterized protein</fullName>
    </submittedName>
</protein>
<evidence type="ECO:0000313" key="2">
    <source>
        <dbReference type="Proteomes" id="UP000252004"/>
    </source>
</evidence>
<name>A0A344UAF9_9ACTN</name>
<dbReference type="KEGG" id="sgz:C0216_30645"/>
<keyword evidence="1" id="KW-0614">Plasmid</keyword>
<sequence>MDPVVAGAVVTVLVSLVSGAVKIAYRWLGTEVELARIADEGATARVRYAVPRGAMQESVKNRRIWFAPESHGSGGGCDGGCRQL</sequence>
<dbReference type="Proteomes" id="UP000252004">
    <property type="component" value="Plasmid unnamed1"/>
</dbReference>
<proteinExistence type="predicted"/>
<keyword evidence="2" id="KW-1185">Reference proteome</keyword>
<dbReference type="AlphaFoldDB" id="A0A344UAF9"/>
<dbReference type="EMBL" id="CP030863">
    <property type="protein sequence ID" value="AXE27880.1"/>
    <property type="molecule type" value="Genomic_DNA"/>
</dbReference>
<accession>A0A344UAF9</accession>
<geneLocation type="plasmid" evidence="1 2">
    <name>unnamed1</name>
</geneLocation>
<dbReference type="OrthoDB" id="9924619at2"/>
<gene>
    <name evidence="1" type="ORF">C0216_30645</name>
</gene>
<organism evidence="1 2">
    <name type="scientific">Streptomyces globosus</name>
    <dbReference type="NCBI Taxonomy" id="68209"/>
    <lineage>
        <taxon>Bacteria</taxon>
        <taxon>Bacillati</taxon>
        <taxon>Actinomycetota</taxon>
        <taxon>Actinomycetes</taxon>
        <taxon>Kitasatosporales</taxon>
        <taxon>Streptomycetaceae</taxon>
        <taxon>Streptomyces</taxon>
    </lineage>
</organism>
<evidence type="ECO:0000313" key="1">
    <source>
        <dbReference type="EMBL" id="AXE27880.1"/>
    </source>
</evidence>
<reference evidence="1 2" key="1">
    <citation type="submission" date="2018-01" db="EMBL/GenBank/DDBJ databases">
        <title>Draft genome Sequence of streptomyces globosus LZH-48.</title>
        <authorList>
            <person name="Ran K."/>
            <person name="Li Z."/>
            <person name="Wei S."/>
            <person name="Dong R."/>
        </authorList>
    </citation>
    <scope>NUCLEOTIDE SEQUENCE [LARGE SCALE GENOMIC DNA]</scope>
    <source>
        <strain evidence="1 2">LZH-48</strain>
        <plasmid evidence="1 2">unnamed1</plasmid>
    </source>
</reference>